<dbReference type="PANTHER" id="PTHR46273:SF2">
    <property type="entry name" value="G-PROTEIN COUPLED RECEPTORS FAMILY 1 PROFILE DOMAIN-CONTAINING PROTEIN"/>
    <property type="match status" value="1"/>
</dbReference>
<protein>
    <recommendedName>
        <fullName evidence="6">G-protein coupled receptors family 1 profile domain-containing protein</fullName>
    </recommendedName>
</protein>
<keyword evidence="9" id="KW-1185">Reference proteome</keyword>
<dbReference type="AlphaFoldDB" id="A0A085N8M9"/>
<evidence type="ECO:0000313" key="7">
    <source>
        <dbReference type="EMBL" id="KFD54348.1"/>
    </source>
</evidence>
<evidence type="ECO:0000256" key="2">
    <source>
        <dbReference type="ARBA" id="ARBA00022692"/>
    </source>
</evidence>
<name>A0A085N8M9_9BILA</name>
<feature type="transmembrane region" description="Helical" evidence="5">
    <location>
        <begin position="36"/>
        <end position="59"/>
    </location>
</feature>
<dbReference type="PROSITE" id="PS50262">
    <property type="entry name" value="G_PROTEIN_RECEP_F1_2"/>
    <property type="match status" value="1"/>
</dbReference>
<dbReference type="EMBL" id="KL367532">
    <property type="protein sequence ID" value="KFD65825.1"/>
    <property type="molecule type" value="Genomic_DNA"/>
</dbReference>
<dbReference type="PANTHER" id="PTHR46273">
    <property type="entry name" value="MYOSUPPRESSIN RECEPTOR 1, ISOFORM B-RELATED"/>
    <property type="match status" value="1"/>
</dbReference>
<dbReference type="CDD" id="cd14978">
    <property type="entry name" value="7tmA_FMRFamide_R-like"/>
    <property type="match status" value="1"/>
</dbReference>
<dbReference type="GO" id="GO:0008528">
    <property type="term" value="F:G protein-coupled peptide receptor activity"/>
    <property type="evidence" value="ECO:0007669"/>
    <property type="project" value="InterPro"/>
</dbReference>
<dbReference type="SUPFAM" id="SSF81321">
    <property type="entry name" value="Family A G protein-coupled receptor-like"/>
    <property type="match status" value="1"/>
</dbReference>
<dbReference type="Pfam" id="PF10324">
    <property type="entry name" value="7TM_GPCR_Srw"/>
    <property type="match status" value="1"/>
</dbReference>
<dbReference type="PRINTS" id="PR00237">
    <property type="entry name" value="GPCRRHODOPSN"/>
</dbReference>
<proteinExistence type="predicted"/>
<accession>A0A085N8M9</accession>
<dbReference type="InterPro" id="IPR017452">
    <property type="entry name" value="GPCR_Rhodpsn_7TM"/>
</dbReference>
<evidence type="ECO:0000256" key="4">
    <source>
        <dbReference type="ARBA" id="ARBA00023136"/>
    </source>
</evidence>
<evidence type="ECO:0000259" key="6">
    <source>
        <dbReference type="PROSITE" id="PS50262"/>
    </source>
</evidence>
<feature type="transmembrane region" description="Helical" evidence="5">
    <location>
        <begin position="320"/>
        <end position="340"/>
    </location>
</feature>
<dbReference type="InterPro" id="IPR019427">
    <property type="entry name" value="7TM_GPCR_serpentine_rcpt_Srw"/>
</dbReference>
<sequence length="371" mass="42337">MIDQWCSFSHSDLLTGNASDAFLDILDQFHMSYQDVHGHLCIALCLFGIVTNILNFIVLTRSHMRSASNMFLAIIALIDMSLMALYLVYIAGFVVIEEDHCQQTVHSYGWTWFLLLHAVFSVVLHTISLWLAALFSLVRLIVIRRKQDVSLLFTTAFITRLFMYLAISVAILSIPHALTFRVVPEVYLCKDSEHNVTLKYTLMPSQLALANHCFLLKMTLWINGFPFKLIPCIILFISILSLLKFLSEAQAKKRRAFGNNRRQPTRYVSRSTTKLLVTILSIFLITEIPQAIVATMSGIYPSDIYAKIYPKLGDLLDLLSLINSNANFILLCLMSSQFRTTFSMMFLPRKFTTGTQLRLEQPTGHMRLENC</sequence>
<feature type="transmembrane region" description="Helical" evidence="5">
    <location>
        <begin position="108"/>
        <end position="137"/>
    </location>
</feature>
<feature type="transmembrane region" description="Helical" evidence="5">
    <location>
        <begin position="149"/>
        <end position="174"/>
    </location>
</feature>
<keyword evidence="2 5" id="KW-0812">Transmembrane</keyword>
<dbReference type="Proteomes" id="UP000030764">
    <property type="component" value="Unassembled WGS sequence"/>
</dbReference>
<reference evidence="8 9" key="1">
    <citation type="journal article" date="2014" name="Nat. Genet.">
        <title>Genome and transcriptome of the porcine whipworm Trichuris suis.</title>
        <authorList>
            <person name="Jex A.R."/>
            <person name="Nejsum P."/>
            <person name="Schwarz E.M."/>
            <person name="Hu L."/>
            <person name="Young N.D."/>
            <person name="Hall R.S."/>
            <person name="Korhonen P.K."/>
            <person name="Liao S."/>
            <person name="Thamsborg S."/>
            <person name="Xia J."/>
            <person name="Xu P."/>
            <person name="Wang S."/>
            <person name="Scheerlinck J.P."/>
            <person name="Hofmann A."/>
            <person name="Sternberg P.W."/>
            <person name="Wang J."/>
            <person name="Gasser R.B."/>
        </authorList>
    </citation>
    <scope>NUCLEOTIDE SEQUENCE [LARGE SCALE GENOMIC DNA]</scope>
    <source>
        <strain evidence="8">DCEP-RM93F</strain>
        <strain evidence="7">DCEP-RM93M</strain>
    </source>
</reference>
<evidence type="ECO:0000313" key="8">
    <source>
        <dbReference type="EMBL" id="KFD65825.1"/>
    </source>
</evidence>
<feature type="transmembrane region" description="Helical" evidence="5">
    <location>
        <begin position="275"/>
        <end position="300"/>
    </location>
</feature>
<dbReference type="OrthoDB" id="5864054at2759"/>
<dbReference type="EMBL" id="KL363208">
    <property type="protein sequence ID" value="KFD54348.1"/>
    <property type="molecule type" value="Genomic_DNA"/>
</dbReference>
<keyword evidence="3 5" id="KW-1133">Transmembrane helix</keyword>
<evidence type="ECO:0000256" key="5">
    <source>
        <dbReference type="SAM" id="Phobius"/>
    </source>
</evidence>
<evidence type="ECO:0000256" key="3">
    <source>
        <dbReference type="ARBA" id="ARBA00022989"/>
    </source>
</evidence>
<dbReference type="Gene3D" id="1.20.1070.10">
    <property type="entry name" value="Rhodopsin 7-helix transmembrane proteins"/>
    <property type="match status" value="1"/>
</dbReference>
<dbReference type="InterPro" id="IPR000276">
    <property type="entry name" value="GPCR_Rhodpsn"/>
</dbReference>
<evidence type="ECO:0000313" key="9">
    <source>
        <dbReference type="Proteomes" id="UP000030764"/>
    </source>
</evidence>
<dbReference type="Proteomes" id="UP000030758">
    <property type="component" value="Unassembled WGS sequence"/>
</dbReference>
<keyword evidence="4 5" id="KW-0472">Membrane</keyword>
<dbReference type="GO" id="GO:0005886">
    <property type="term" value="C:plasma membrane"/>
    <property type="evidence" value="ECO:0007669"/>
    <property type="project" value="TreeGrafter"/>
</dbReference>
<gene>
    <name evidence="7" type="ORF">M513_04691</name>
    <name evidence="8" type="ORF">M514_04691</name>
</gene>
<feature type="domain" description="G-protein coupled receptors family 1 profile" evidence="6">
    <location>
        <begin position="51"/>
        <end position="331"/>
    </location>
</feature>
<feature type="transmembrane region" description="Helical" evidence="5">
    <location>
        <begin position="71"/>
        <end position="96"/>
    </location>
</feature>
<evidence type="ECO:0000256" key="1">
    <source>
        <dbReference type="ARBA" id="ARBA00004370"/>
    </source>
</evidence>
<feature type="transmembrane region" description="Helical" evidence="5">
    <location>
        <begin position="225"/>
        <end position="246"/>
    </location>
</feature>
<comment type="subcellular location">
    <subcellularLocation>
        <location evidence="1">Membrane</location>
    </subcellularLocation>
</comment>
<dbReference type="InterPro" id="IPR053219">
    <property type="entry name" value="GPCR_Dmsr-1"/>
</dbReference>
<organism evidence="8">
    <name type="scientific">Trichuris suis</name>
    <name type="common">pig whipworm</name>
    <dbReference type="NCBI Taxonomy" id="68888"/>
    <lineage>
        <taxon>Eukaryota</taxon>
        <taxon>Metazoa</taxon>
        <taxon>Ecdysozoa</taxon>
        <taxon>Nematoda</taxon>
        <taxon>Enoplea</taxon>
        <taxon>Dorylaimia</taxon>
        <taxon>Trichinellida</taxon>
        <taxon>Trichuridae</taxon>
        <taxon>Trichuris</taxon>
    </lineage>
</organism>